<evidence type="ECO:0000313" key="3">
    <source>
        <dbReference type="EMBL" id="CAG9330939.1"/>
    </source>
</evidence>
<dbReference type="GO" id="GO:0008270">
    <property type="term" value="F:zinc ion binding"/>
    <property type="evidence" value="ECO:0007669"/>
    <property type="project" value="UniProtKB-KW"/>
</dbReference>
<protein>
    <recommendedName>
        <fullName evidence="2">RING-type domain-containing protein</fullName>
    </recommendedName>
</protein>
<dbReference type="PROSITE" id="PS50089">
    <property type="entry name" value="ZF_RING_2"/>
    <property type="match status" value="1"/>
</dbReference>
<keyword evidence="4" id="KW-1185">Reference proteome</keyword>
<name>A0AAU9KAJ5_9CILI</name>
<keyword evidence="1" id="KW-0479">Metal-binding</keyword>
<evidence type="ECO:0000259" key="2">
    <source>
        <dbReference type="PROSITE" id="PS50089"/>
    </source>
</evidence>
<proteinExistence type="predicted"/>
<evidence type="ECO:0000313" key="4">
    <source>
        <dbReference type="Proteomes" id="UP001162131"/>
    </source>
</evidence>
<feature type="domain" description="RING-type" evidence="2">
    <location>
        <begin position="122"/>
        <end position="170"/>
    </location>
</feature>
<reference evidence="3" key="1">
    <citation type="submission" date="2021-09" db="EMBL/GenBank/DDBJ databases">
        <authorList>
            <consortium name="AG Swart"/>
            <person name="Singh M."/>
            <person name="Singh A."/>
            <person name="Seah K."/>
            <person name="Emmerich C."/>
        </authorList>
    </citation>
    <scope>NUCLEOTIDE SEQUENCE</scope>
    <source>
        <strain evidence="3">ATCC30299</strain>
    </source>
</reference>
<sequence>MNIESISLDQENPEKDLEAIKFLGRKIPPIGFYIAGLIQCKTKLSLNVIIKFLDEFYESINLKSINEELQKKIELKLYEGLLGEAYILLKGELKKNEIKDPISPPIFELPIEEKIEEIELTCSICSHKINGEQLKLLEKCDHMFHSVCLEGHLQNCISSKMFPIKCPLESCESEIQMIDMEFLSPELKRHFEEYSTQQLISSGIYGQFVPCPKCGELYGVSNRDRVNCTKCKLEFCINCERKINECRCFRNAPMFNSRNGKWCPFCALEFKTIKGKLAKCDGCGNMYCIDCLQIASLCTCNYEHW</sequence>
<organism evidence="3 4">
    <name type="scientific">Blepharisma stoltei</name>
    <dbReference type="NCBI Taxonomy" id="1481888"/>
    <lineage>
        <taxon>Eukaryota</taxon>
        <taxon>Sar</taxon>
        <taxon>Alveolata</taxon>
        <taxon>Ciliophora</taxon>
        <taxon>Postciliodesmatophora</taxon>
        <taxon>Heterotrichea</taxon>
        <taxon>Heterotrichida</taxon>
        <taxon>Blepharismidae</taxon>
        <taxon>Blepharisma</taxon>
    </lineage>
</organism>
<dbReference type="InterPro" id="IPR031127">
    <property type="entry name" value="E3_UB_ligase_RBR"/>
</dbReference>
<dbReference type="InterPro" id="IPR013083">
    <property type="entry name" value="Znf_RING/FYVE/PHD"/>
</dbReference>
<keyword evidence="1" id="KW-0863">Zinc-finger</keyword>
<dbReference type="SUPFAM" id="SSF57850">
    <property type="entry name" value="RING/U-box"/>
    <property type="match status" value="1"/>
</dbReference>
<comment type="caution">
    <text evidence="3">The sequence shown here is derived from an EMBL/GenBank/DDBJ whole genome shotgun (WGS) entry which is preliminary data.</text>
</comment>
<dbReference type="PANTHER" id="PTHR11685">
    <property type="entry name" value="RBR FAMILY RING FINGER AND IBR DOMAIN-CONTAINING"/>
    <property type="match status" value="1"/>
</dbReference>
<dbReference type="Gene3D" id="3.30.40.10">
    <property type="entry name" value="Zinc/RING finger domain, C3HC4 (zinc finger)"/>
    <property type="match status" value="1"/>
</dbReference>
<gene>
    <name evidence="3" type="ORF">BSTOLATCC_MIC52348</name>
</gene>
<dbReference type="InterPro" id="IPR001841">
    <property type="entry name" value="Znf_RING"/>
</dbReference>
<keyword evidence="1" id="KW-0862">Zinc</keyword>
<dbReference type="AlphaFoldDB" id="A0AAU9KAJ5"/>
<accession>A0AAU9KAJ5</accession>
<dbReference type="GO" id="GO:0016567">
    <property type="term" value="P:protein ubiquitination"/>
    <property type="evidence" value="ECO:0007669"/>
    <property type="project" value="InterPro"/>
</dbReference>
<dbReference type="EMBL" id="CAJZBQ010000052">
    <property type="protein sequence ID" value="CAG9330939.1"/>
    <property type="molecule type" value="Genomic_DNA"/>
</dbReference>
<dbReference type="Proteomes" id="UP001162131">
    <property type="component" value="Unassembled WGS sequence"/>
</dbReference>
<dbReference type="GO" id="GO:0004842">
    <property type="term" value="F:ubiquitin-protein transferase activity"/>
    <property type="evidence" value="ECO:0007669"/>
    <property type="project" value="InterPro"/>
</dbReference>
<evidence type="ECO:0000256" key="1">
    <source>
        <dbReference type="PROSITE-ProRule" id="PRU00175"/>
    </source>
</evidence>